<evidence type="ECO:0000313" key="4">
    <source>
        <dbReference type="Proteomes" id="UP000193944"/>
    </source>
</evidence>
<reference evidence="3 4" key="2">
    <citation type="submission" date="2016-08" db="EMBL/GenBank/DDBJ databases">
        <title>Pervasive Adenine N6-methylation of Active Genes in Fungi.</title>
        <authorList>
            <consortium name="DOE Joint Genome Institute"/>
            <person name="Mondo S.J."/>
            <person name="Dannebaum R.O."/>
            <person name="Kuo R.C."/>
            <person name="Labutti K."/>
            <person name="Haridas S."/>
            <person name="Kuo A."/>
            <person name="Salamov A."/>
            <person name="Ahrendt S.R."/>
            <person name="Lipzen A."/>
            <person name="Sullivan W."/>
            <person name="Andreopoulos W.B."/>
            <person name="Clum A."/>
            <person name="Lindquist E."/>
            <person name="Daum C."/>
            <person name="Ramamoorthy G.K."/>
            <person name="Gryganskyi A."/>
            <person name="Culley D."/>
            <person name="Magnuson J.K."/>
            <person name="James T.Y."/>
            <person name="O'Malley M.A."/>
            <person name="Stajich J.E."/>
            <person name="Spatafora J.W."/>
            <person name="Visel A."/>
            <person name="Grigoriev I.V."/>
        </authorList>
    </citation>
    <scope>NUCLEOTIDE SEQUENCE [LARGE SCALE GENOMIC DNA]</scope>
    <source>
        <strain evidence="3 4">S4</strain>
    </source>
</reference>
<keyword evidence="4" id="KW-1185">Reference proteome</keyword>
<accession>A0A1Y1XLB2</accession>
<feature type="region of interest" description="Disordered" evidence="2">
    <location>
        <begin position="1"/>
        <end position="54"/>
    </location>
</feature>
<name>A0A1Y1XLB2_9FUNG</name>
<dbReference type="Proteomes" id="UP000193944">
    <property type="component" value="Unassembled WGS sequence"/>
</dbReference>
<proteinExistence type="predicted"/>
<reference evidence="3 4" key="1">
    <citation type="submission" date="2016-08" db="EMBL/GenBank/DDBJ databases">
        <title>A Parts List for Fungal Cellulosomes Revealed by Comparative Genomics.</title>
        <authorList>
            <consortium name="DOE Joint Genome Institute"/>
            <person name="Haitjema C.H."/>
            <person name="Gilmore S.P."/>
            <person name="Henske J.K."/>
            <person name="Solomon K.V."/>
            <person name="De Groot R."/>
            <person name="Kuo A."/>
            <person name="Mondo S.J."/>
            <person name="Salamov A.A."/>
            <person name="Labutti K."/>
            <person name="Zhao Z."/>
            <person name="Chiniquy J."/>
            <person name="Barry K."/>
            <person name="Brewer H.M."/>
            <person name="Purvine S.O."/>
            <person name="Wright A.T."/>
            <person name="Boxma B."/>
            <person name="Van Alen T."/>
            <person name="Hackstein J.H."/>
            <person name="Baker S.E."/>
            <person name="Grigoriev I.V."/>
            <person name="O'Malley M.A."/>
        </authorList>
    </citation>
    <scope>NUCLEOTIDE SEQUENCE [LARGE SCALE GENOMIC DNA]</scope>
    <source>
        <strain evidence="3 4">S4</strain>
    </source>
</reference>
<evidence type="ECO:0000256" key="1">
    <source>
        <dbReference type="SAM" id="Coils"/>
    </source>
</evidence>
<dbReference type="AlphaFoldDB" id="A0A1Y1XLB2"/>
<dbReference type="EMBL" id="MCFG01000025">
    <property type="protein sequence ID" value="ORX86124.1"/>
    <property type="molecule type" value="Genomic_DNA"/>
</dbReference>
<feature type="coiled-coil region" evidence="1">
    <location>
        <begin position="76"/>
        <end position="113"/>
    </location>
</feature>
<feature type="compositionally biased region" description="Polar residues" evidence="2">
    <location>
        <begin position="29"/>
        <end position="46"/>
    </location>
</feature>
<organism evidence="3 4">
    <name type="scientific">Anaeromyces robustus</name>
    <dbReference type="NCBI Taxonomy" id="1754192"/>
    <lineage>
        <taxon>Eukaryota</taxon>
        <taxon>Fungi</taxon>
        <taxon>Fungi incertae sedis</taxon>
        <taxon>Chytridiomycota</taxon>
        <taxon>Chytridiomycota incertae sedis</taxon>
        <taxon>Neocallimastigomycetes</taxon>
        <taxon>Neocallimastigales</taxon>
        <taxon>Neocallimastigaceae</taxon>
        <taxon>Anaeromyces</taxon>
    </lineage>
</organism>
<comment type="caution">
    <text evidence="3">The sequence shown here is derived from an EMBL/GenBank/DDBJ whole genome shotgun (WGS) entry which is preliminary data.</text>
</comment>
<keyword evidence="1" id="KW-0175">Coiled coil</keyword>
<feature type="compositionally biased region" description="Basic and acidic residues" evidence="2">
    <location>
        <begin position="1"/>
        <end position="28"/>
    </location>
</feature>
<protein>
    <submittedName>
        <fullName evidence="3">Uncharacterized protein</fullName>
    </submittedName>
</protein>
<gene>
    <name evidence="3" type="ORF">BCR32DRAFT_241260</name>
</gene>
<sequence length="132" mass="15943">MEDKLKNEKFKLNSKNQDNEDSKYENSKKQINYRNSYDQNNENFSSKNDRDDYDRYYYKNERRSDGSVYGKEKIDKSQAVDRLKQIEIEKAKLQKMIDEKEALMKRNEQYDTKNIMKIKKSLSTKDEKINGN</sequence>
<evidence type="ECO:0000313" key="3">
    <source>
        <dbReference type="EMBL" id="ORX86124.1"/>
    </source>
</evidence>
<evidence type="ECO:0000256" key="2">
    <source>
        <dbReference type="SAM" id="MobiDB-lite"/>
    </source>
</evidence>